<keyword evidence="4" id="KW-1185">Reference proteome</keyword>
<gene>
    <name evidence="3" type="ORF">ACFSW8_04160</name>
</gene>
<sequence length="166" mass="18514">MKGSPIIATAITIVVLLGLYMGMRTLILPDSLDAQEKHAGHDHDHDHPHPHPHPHPSEDNHGDHDDSALNTDFELFFSSIPKSVTISQPSTEKEILKLTDISELEWSGPGVLNLNGHHVELQVDIEWVTPQDMNFVQVIVNPAQHASREVTLRSDDHISDIAELSW</sequence>
<evidence type="ECO:0000256" key="1">
    <source>
        <dbReference type="SAM" id="MobiDB-lite"/>
    </source>
</evidence>
<evidence type="ECO:0000313" key="4">
    <source>
        <dbReference type="Proteomes" id="UP001597389"/>
    </source>
</evidence>
<name>A0ABW4Z831_9BACT</name>
<evidence type="ECO:0000313" key="3">
    <source>
        <dbReference type="EMBL" id="MFD2158088.1"/>
    </source>
</evidence>
<proteinExistence type="predicted"/>
<feature type="transmembrane region" description="Helical" evidence="2">
    <location>
        <begin position="6"/>
        <end position="27"/>
    </location>
</feature>
<organism evidence="3 4">
    <name type="scientific">Rubritalea tangerina</name>
    <dbReference type="NCBI Taxonomy" id="430798"/>
    <lineage>
        <taxon>Bacteria</taxon>
        <taxon>Pseudomonadati</taxon>
        <taxon>Verrucomicrobiota</taxon>
        <taxon>Verrucomicrobiia</taxon>
        <taxon>Verrucomicrobiales</taxon>
        <taxon>Rubritaleaceae</taxon>
        <taxon>Rubritalea</taxon>
    </lineage>
</organism>
<reference evidence="4" key="1">
    <citation type="journal article" date="2019" name="Int. J. Syst. Evol. Microbiol.">
        <title>The Global Catalogue of Microorganisms (GCM) 10K type strain sequencing project: providing services to taxonomists for standard genome sequencing and annotation.</title>
        <authorList>
            <consortium name="The Broad Institute Genomics Platform"/>
            <consortium name="The Broad Institute Genome Sequencing Center for Infectious Disease"/>
            <person name="Wu L."/>
            <person name="Ma J."/>
        </authorList>
    </citation>
    <scope>NUCLEOTIDE SEQUENCE [LARGE SCALE GENOMIC DNA]</scope>
    <source>
        <strain evidence="4">CCUG 57942</strain>
    </source>
</reference>
<dbReference type="Proteomes" id="UP001597389">
    <property type="component" value="Unassembled WGS sequence"/>
</dbReference>
<keyword evidence="2" id="KW-0472">Membrane</keyword>
<accession>A0ABW4Z831</accession>
<dbReference type="EMBL" id="JBHUJB010000020">
    <property type="protein sequence ID" value="MFD2158088.1"/>
    <property type="molecule type" value="Genomic_DNA"/>
</dbReference>
<keyword evidence="2" id="KW-1133">Transmembrane helix</keyword>
<feature type="region of interest" description="Disordered" evidence="1">
    <location>
        <begin position="35"/>
        <end position="66"/>
    </location>
</feature>
<protein>
    <submittedName>
        <fullName evidence="3">Uncharacterized protein</fullName>
    </submittedName>
</protein>
<comment type="caution">
    <text evidence="3">The sequence shown here is derived from an EMBL/GenBank/DDBJ whole genome shotgun (WGS) entry which is preliminary data.</text>
</comment>
<evidence type="ECO:0000256" key="2">
    <source>
        <dbReference type="SAM" id="Phobius"/>
    </source>
</evidence>
<dbReference type="RefSeq" id="WP_377088854.1">
    <property type="nucleotide sequence ID" value="NZ_JBHSJL010000014.1"/>
</dbReference>
<keyword evidence="2" id="KW-0812">Transmembrane</keyword>